<comment type="caution">
    <text evidence="1">The sequence shown here is derived from an EMBL/GenBank/DDBJ whole genome shotgun (WGS) entry which is preliminary data.</text>
</comment>
<dbReference type="Pfam" id="PF11697">
    <property type="entry name" value="DUF3293"/>
    <property type="match status" value="1"/>
</dbReference>
<name>A0A124HMU1_STRCK</name>
<proteinExistence type="predicted"/>
<organism evidence="1 2">
    <name type="scientific">Streptomyces corchorusii</name>
    <name type="common">Streptomyces chibaensis</name>
    <dbReference type="NCBI Taxonomy" id="1903"/>
    <lineage>
        <taxon>Bacteria</taxon>
        <taxon>Bacillati</taxon>
        <taxon>Actinomycetota</taxon>
        <taxon>Actinomycetes</taxon>
        <taxon>Kitasatosporales</taxon>
        <taxon>Streptomycetaceae</taxon>
        <taxon>Streptomyces</taxon>
    </lineage>
</organism>
<evidence type="ECO:0008006" key="3">
    <source>
        <dbReference type="Google" id="ProtNLM"/>
    </source>
</evidence>
<keyword evidence="2" id="KW-1185">Reference proteome</keyword>
<dbReference type="RefSeq" id="WP_059263640.1">
    <property type="nucleotide sequence ID" value="NZ_KQ948356.1"/>
</dbReference>
<sequence>MAAGVPITHTPRWALYQQAVVDVELPEGPVRVTPAPPGVAVGRFPVPHGETIHVVTAHNPRGTHASRQHNHRAHQRLLGLLRGRGLAWWPAVGGDPDGRHTEVSVAIVGLSDDEARALGREFGQDAVFAWSAPAWRLLACFGAGEALTLGWRAAEGLSGSLPAGALSGCAEFPPGC</sequence>
<protein>
    <recommendedName>
        <fullName evidence="3">DUF3293 domain-containing protein</fullName>
    </recommendedName>
</protein>
<gene>
    <name evidence="1" type="ORF">AQJ11_17215</name>
</gene>
<dbReference type="InterPro" id="IPR021710">
    <property type="entry name" value="DUF3293"/>
</dbReference>
<dbReference type="Proteomes" id="UP000053398">
    <property type="component" value="Unassembled WGS sequence"/>
</dbReference>
<accession>A0A124HMU1</accession>
<reference evidence="1 2" key="1">
    <citation type="submission" date="2015-10" db="EMBL/GenBank/DDBJ databases">
        <title>Draft genome sequence of Streptomyces corchorusii DSM 40340, type strain for the species Streptomyces corchorusii.</title>
        <authorList>
            <person name="Ruckert C."/>
            <person name="Winkler A."/>
            <person name="Kalinowski J."/>
            <person name="Kampfer P."/>
            <person name="Glaeser S."/>
        </authorList>
    </citation>
    <scope>NUCLEOTIDE SEQUENCE [LARGE SCALE GENOMIC DNA]</scope>
    <source>
        <strain evidence="1 2">DSM 40340</strain>
    </source>
</reference>
<evidence type="ECO:0000313" key="2">
    <source>
        <dbReference type="Proteomes" id="UP000053398"/>
    </source>
</evidence>
<evidence type="ECO:0000313" key="1">
    <source>
        <dbReference type="EMBL" id="KUN27014.1"/>
    </source>
</evidence>
<dbReference type="AlphaFoldDB" id="A0A124HMU1"/>
<dbReference type="EMBL" id="LMWP01000017">
    <property type="protein sequence ID" value="KUN27014.1"/>
    <property type="molecule type" value="Genomic_DNA"/>
</dbReference>